<dbReference type="InterPro" id="IPR044726">
    <property type="entry name" value="ABCC_6TM_D2"/>
</dbReference>
<feature type="transmembrane region" description="Helical" evidence="12">
    <location>
        <begin position="693"/>
        <end position="716"/>
    </location>
</feature>
<keyword evidence="9 12" id="KW-0472">Membrane</keyword>
<keyword evidence="3" id="KW-0813">Transport</keyword>
<dbReference type="OrthoDB" id="6500128at2759"/>
<dbReference type="SMART" id="SM00382">
    <property type="entry name" value="AAA"/>
    <property type="match status" value="2"/>
</dbReference>
<dbReference type="InterPro" id="IPR036640">
    <property type="entry name" value="ABC1_TM_sf"/>
</dbReference>
<dbReference type="PROSITE" id="PS50893">
    <property type="entry name" value="ABC_TRANSPORTER_2"/>
    <property type="match status" value="2"/>
</dbReference>
<dbReference type="SUPFAM" id="SSF90123">
    <property type="entry name" value="ABC transporter transmembrane region"/>
    <property type="match status" value="1"/>
</dbReference>
<dbReference type="PANTHER" id="PTHR24223:SF404">
    <property type="entry name" value="ABC MULTIDRUG TRANSPORTER (EUROFUNG)-RELATED"/>
    <property type="match status" value="1"/>
</dbReference>
<comment type="similarity">
    <text evidence="2">Belongs to the ABC transporter superfamily. ABCC family. Conjugate transporter (TC 3.A.1.208) subfamily.</text>
</comment>
<evidence type="ECO:0000256" key="7">
    <source>
        <dbReference type="ARBA" id="ARBA00022840"/>
    </source>
</evidence>
<dbReference type="InterPro" id="IPR027417">
    <property type="entry name" value="P-loop_NTPase"/>
</dbReference>
<evidence type="ECO:0000256" key="2">
    <source>
        <dbReference type="ARBA" id="ARBA00009726"/>
    </source>
</evidence>
<feature type="transmembrane region" description="Helical" evidence="12">
    <location>
        <begin position="149"/>
        <end position="169"/>
    </location>
</feature>
<proteinExistence type="inferred from homology"/>
<comment type="subcellular location">
    <subcellularLocation>
        <location evidence="1">Cell membrane</location>
        <topology evidence="1">Multi-pass membrane protein</topology>
    </subcellularLocation>
</comment>
<accession>A0A9P8EG97</accession>
<dbReference type="InterPro" id="IPR017871">
    <property type="entry name" value="ABC_transporter-like_CS"/>
</dbReference>
<dbReference type="Gene3D" id="1.20.1560.10">
    <property type="entry name" value="ABC transporter type 1, transmembrane domain"/>
    <property type="match status" value="3"/>
</dbReference>
<feature type="non-terminal residue" evidence="15">
    <location>
        <position position="1"/>
    </location>
</feature>
<evidence type="ECO:0000256" key="11">
    <source>
        <dbReference type="SAM" id="MobiDB-lite"/>
    </source>
</evidence>
<dbReference type="AlphaFoldDB" id="A0A9P8EG97"/>
<dbReference type="PROSITE" id="PS50929">
    <property type="entry name" value="ABC_TM1F"/>
    <property type="match status" value="1"/>
</dbReference>
<dbReference type="GO" id="GO:0005886">
    <property type="term" value="C:plasma membrane"/>
    <property type="evidence" value="ECO:0007669"/>
    <property type="project" value="UniProtKB-SubCell"/>
</dbReference>
<gene>
    <name evidence="15" type="ORF">KCU76_g8799</name>
</gene>
<dbReference type="EMBL" id="JAHFXF010000349">
    <property type="protein sequence ID" value="KAG9689543.1"/>
    <property type="molecule type" value="Genomic_DNA"/>
</dbReference>
<evidence type="ECO:0000256" key="1">
    <source>
        <dbReference type="ARBA" id="ARBA00004651"/>
    </source>
</evidence>
<reference evidence="15" key="2">
    <citation type="submission" date="2021-08" db="EMBL/GenBank/DDBJ databases">
        <authorList>
            <person name="Gostincar C."/>
            <person name="Sun X."/>
            <person name="Song Z."/>
            <person name="Gunde-Cimerman N."/>
        </authorList>
    </citation>
    <scope>NUCLEOTIDE SEQUENCE</scope>
    <source>
        <strain evidence="15">EXF-9911</strain>
    </source>
</reference>
<evidence type="ECO:0000256" key="5">
    <source>
        <dbReference type="ARBA" id="ARBA00022692"/>
    </source>
</evidence>
<dbReference type="Proteomes" id="UP000779574">
    <property type="component" value="Unassembled WGS sequence"/>
</dbReference>
<feature type="transmembrane region" description="Helical" evidence="12">
    <location>
        <begin position="518"/>
        <end position="541"/>
    </location>
</feature>
<comment type="caution">
    <text evidence="15">The sequence shown here is derived from an EMBL/GenBank/DDBJ whole genome shotgun (WGS) entry which is preliminary data.</text>
</comment>
<keyword evidence="6" id="KW-0547">Nucleotide-binding</keyword>
<feature type="domain" description="ABC transporter" evidence="13">
    <location>
        <begin position="223"/>
        <end position="469"/>
    </location>
</feature>
<sequence>MEDRNAYSLIWTFIWIITIAALFLESLPQRKTQADERVTKEQLASFWSRSFFIYLLPLLQLGYSKIIGISDLPAIDQTLQSTKAYKQLLKNLRRHQGRFRLIRATLSALKWTFAIGILPRLSLTGFSFCQAFLISATLKLVNDRKNSGIHYYEGGTIGAYVLVYFGLATSRSIYRRQTNRFVTMVRACLIVLVYDNALMTDHGDGSDRKAITIMGTDVEQAINGLGDVHEIWACGLEMALAIWLLSKQVKAASIVPVVICILSLVVCGVLSRFLGPAIATWNQKVQTRILGSQATPTGCDPSKAGKIAYCKQDPWIMNKSIRENIVGNLEFDKEWFDTTTSLCELKADLTAFEAGEWHCAGDKGGNLSGGQRQRVALARAVYSRIKIVVLDDPFSGLDLRTMNAILEKLFGSSGWFRRTNTTVVLATHDLNFLAYADEVVSISDGNVVSQRARASGPTKAFDQASAGSMISENAVQSLTVASKEPASTSDRDKPSCETSGVSTNPIPTARRSWSPYKYYLMTIGWPYLTILLVATLVEALASNLSPFWLEHWTGRDDHSDMRSKKLGLFIGTYVLISLLSLLGIAIGCWVFFILIINRSAARLHSDLLRVTLGATFSSFQSQAKGSILNRTSRQIRLLGIEARAPLYNHFLETMTGATTIRAFGWETAFRERHIEALDDSQKPFYMLLSIQQWLTLVLDLLVWMVAVALVATTLLLNRSTSAGSLGVALNIVLTFNTALTGTIQSWTKLETSIGAITRLQAFVETMPQETSGENEKLVINQDWPSQGHVSFMKVTAAHNGSDRIVLRDISFDVKPGEKLAICGTSGSGKSSLIMALLHLLPLQSGKITIDNVNLGSLGVETVRNAMNVLSQEPLTFHGSLRLNLDPNGLEPDQNLIYGLRQVGLWDRFALVGGLDSDMEDRQLSAGETQLISLARAIIRKSKIVVLDEAFSSLDEATEDVVQRVLERTLRAKTVISVTHRFRHISWYDRVVVLDRGMIQEMGSPQELLGRDSKFRALYLSGTTSFERSES</sequence>
<keyword evidence="5 12" id="KW-0812">Transmembrane</keyword>
<evidence type="ECO:0000259" key="13">
    <source>
        <dbReference type="PROSITE" id="PS50893"/>
    </source>
</evidence>
<dbReference type="Pfam" id="PF00664">
    <property type="entry name" value="ABC_membrane"/>
    <property type="match status" value="2"/>
</dbReference>
<dbReference type="InterPro" id="IPR003439">
    <property type="entry name" value="ABC_transporter-like_ATP-bd"/>
</dbReference>
<evidence type="ECO:0000256" key="12">
    <source>
        <dbReference type="SAM" id="Phobius"/>
    </source>
</evidence>
<dbReference type="GO" id="GO:0005524">
    <property type="term" value="F:ATP binding"/>
    <property type="evidence" value="ECO:0007669"/>
    <property type="project" value="UniProtKB-KW"/>
</dbReference>
<dbReference type="Pfam" id="PF00005">
    <property type="entry name" value="ABC_tran"/>
    <property type="match status" value="2"/>
</dbReference>
<evidence type="ECO:0000259" key="14">
    <source>
        <dbReference type="PROSITE" id="PS50929"/>
    </source>
</evidence>
<feature type="region of interest" description="Disordered" evidence="11">
    <location>
        <begin position="481"/>
        <end position="504"/>
    </location>
</feature>
<dbReference type="Gene3D" id="3.40.50.300">
    <property type="entry name" value="P-loop containing nucleotide triphosphate hydrolases"/>
    <property type="match status" value="2"/>
</dbReference>
<keyword evidence="4" id="KW-1003">Cell membrane</keyword>
<feature type="domain" description="ABC transporter" evidence="13">
    <location>
        <begin position="789"/>
        <end position="1020"/>
    </location>
</feature>
<keyword evidence="10" id="KW-0325">Glycoprotein</keyword>
<dbReference type="PANTHER" id="PTHR24223">
    <property type="entry name" value="ATP-BINDING CASSETTE SUB-FAMILY C"/>
    <property type="match status" value="1"/>
</dbReference>
<dbReference type="CDD" id="cd18580">
    <property type="entry name" value="ABC_6TM_ABCC_D2"/>
    <property type="match status" value="1"/>
</dbReference>
<evidence type="ECO:0000256" key="9">
    <source>
        <dbReference type="ARBA" id="ARBA00023136"/>
    </source>
</evidence>
<feature type="transmembrane region" description="Helical" evidence="12">
    <location>
        <begin position="181"/>
        <end position="199"/>
    </location>
</feature>
<feature type="transmembrane region" description="Helical" evidence="12">
    <location>
        <begin position="6"/>
        <end position="24"/>
    </location>
</feature>
<feature type="domain" description="ABC transmembrane type-1" evidence="14">
    <location>
        <begin position="627"/>
        <end position="751"/>
    </location>
</feature>
<protein>
    <submittedName>
        <fullName evidence="15">Multidrug resistance protein</fullName>
    </submittedName>
</protein>
<reference evidence="15" key="1">
    <citation type="journal article" date="2021" name="J Fungi (Basel)">
        <title>Virulence traits and population genomics of the black yeast Aureobasidium melanogenum.</title>
        <authorList>
            <person name="Cernosa A."/>
            <person name="Sun X."/>
            <person name="Gostincar C."/>
            <person name="Fang C."/>
            <person name="Gunde-Cimerman N."/>
            <person name="Song Z."/>
        </authorList>
    </citation>
    <scope>NUCLEOTIDE SEQUENCE</scope>
    <source>
        <strain evidence="15">EXF-9911</strain>
    </source>
</reference>
<name>A0A9P8EG97_AURME</name>
<evidence type="ECO:0000256" key="3">
    <source>
        <dbReference type="ARBA" id="ARBA00022448"/>
    </source>
</evidence>
<dbReference type="GO" id="GO:0016887">
    <property type="term" value="F:ATP hydrolysis activity"/>
    <property type="evidence" value="ECO:0007669"/>
    <property type="project" value="InterPro"/>
</dbReference>
<dbReference type="InterPro" id="IPR050173">
    <property type="entry name" value="ABC_transporter_C-like"/>
</dbReference>
<evidence type="ECO:0000256" key="10">
    <source>
        <dbReference type="ARBA" id="ARBA00023180"/>
    </source>
</evidence>
<dbReference type="GO" id="GO:0140359">
    <property type="term" value="F:ABC-type transporter activity"/>
    <property type="evidence" value="ECO:0007669"/>
    <property type="project" value="InterPro"/>
</dbReference>
<feature type="transmembrane region" description="Helical" evidence="12">
    <location>
        <begin position="253"/>
        <end position="274"/>
    </location>
</feature>
<evidence type="ECO:0000313" key="16">
    <source>
        <dbReference type="Proteomes" id="UP000779574"/>
    </source>
</evidence>
<organism evidence="15 16">
    <name type="scientific">Aureobasidium melanogenum</name>
    <name type="common">Aureobasidium pullulans var. melanogenum</name>
    <dbReference type="NCBI Taxonomy" id="46634"/>
    <lineage>
        <taxon>Eukaryota</taxon>
        <taxon>Fungi</taxon>
        <taxon>Dikarya</taxon>
        <taxon>Ascomycota</taxon>
        <taxon>Pezizomycotina</taxon>
        <taxon>Dothideomycetes</taxon>
        <taxon>Dothideomycetidae</taxon>
        <taxon>Dothideales</taxon>
        <taxon>Saccotheciaceae</taxon>
        <taxon>Aureobasidium</taxon>
    </lineage>
</organism>
<dbReference type="InterPro" id="IPR003593">
    <property type="entry name" value="AAA+_ATPase"/>
</dbReference>
<dbReference type="FunFam" id="3.40.50.300:FF:002145">
    <property type="entry name" value="ABC transporter (MsbA subfamily)"/>
    <property type="match status" value="1"/>
</dbReference>
<evidence type="ECO:0000313" key="15">
    <source>
        <dbReference type="EMBL" id="KAG9689543.1"/>
    </source>
</evidence>
<keyword evidence="8 12" id="KW-1133">Transmembrane helix</keyword>
<feature type="transmembrane region" description="Helical" evidence="12">
    <location>
        <begin position="570"/>
        <end position="596"/>
    </location>
</feature>
<dbReference type="PROSITE" id="PS00211">
    <property type="entry name" value="ABC_TRANSPORTER_1"/>
    <property type="match status" value="1"/>
</dbReference>
<dbReference type="InterPro" id="IPR011527">
    <property type="entry name" value="ABC1_TM_dom"/>
</dbReference>
<evidence type="ECO:0000256" key="4">
    <source>
        <dbReference type="ARBA" id="ARBA00022475"/>
    </source>
</evidence>
<evidence type="ECO:0000256" key="6">
    <source>
        <dbReference type="ARBA" id="ARBA00022741"/>
    </source>
</evidence>
<dbReference type="SUPFAM" id="SSF52540">
    <property type="entry name" value="P-loop containing nucleoside triphosphate hydrolases"/>
    <property type="match status" value="2"/>
</dbReference>
<keyword evidence="7" id="KW-0067">ATP-binding</keyword>
<evidence type="ECO:0000256" key="8">
    <source>
        <dbReference type="ARBA" id="ARBA00022989"/>
    </source>
</evidence>